<evidence type="ECO:0000256" key="1">
    <source>
        <dbReference type="ARBA" id="ARBA00022475"/>
    </source>
</evidence>
<dbReference type="PANTHER" id="PTHR39344:SF1">
    <property type="entry name" value="UPF0182 PROTEIN SLL1060"/>
    <property type="match status" value="1"/>
</dbReference>
<keyword evidence="2 5" id="KW-0812">Transmembrane</keyword>
<dbReference type="InterPro" id="IPR005372">
    <property type="entry name" value="UPF0182"/>
</dbReference>
<sequence>MTSSDEPADSGEHDQHAATMVRRFGPVGARRVIILVVAIIAVLVLAQVWANVWTTQLWFKSIGYSSVFRTEYLTKGTMFVVGAVLTGGLIWVSMWLAYRHRPVYAPVTAELDSMDRYREAIEPFRRAAFWVVPLVFALFAGSAAIGQWKTALLWLNRQSFGTTDPEFHKDIGFYVFTLPWLQVVVGFLTMALILSLISAVVMHYLYGGIALRDKEFAPLEQRGFICRCCWRSWCWCVPWLTGWAATA</sequence>
<keyword evidence="1" id="KW-1003">Cell membrane</keyword>
<reference evidence="7" key="1">
    <citation type="journal article" date="2019" name="Int. J. Syst. Evol. Microbiol.">
        <title>The Global Catalogue of Microorganisms (GCM) 10K type strain sequencing project: providing services to taxonomists for standard genome sequencing and annotation.</title>
        <authorList>
            <consortium name="The Broad Institute Genomics Platform"/>
            <consortium name="The Broad Institute Genome Sequencing Center for Infectious Disease"/>
            <person name="Wu L."/>
            <person name="Ma J."/>
        </authorList>
    </citation>
    <scope>NUCLEOTIDE SEQUENCE [LARGE SCALE GENOMIC DNA]</scope>
    <source>
        <strain evidence="7">CCUG 58127</strain>
    </source>
</reference>
<dbReference type="PANTHER" id="PTHR39344">
    <property type="entry name" value="UPF0182 PROTEIN SLL1060"/>
    <property type="match status" value="1"/>
</dbReference>
<evidence type="ECO:0000313" key="6">
    <source>
        <dbReference type="EMBL" id="MFC6705595.1"/>
    </source>
</evidence>
<dbReference type="Proteomes" id="UP001596298">
    <property type="component" value="Unassembled WGS sequence"/>
</dbReference>
<accession>A0ABW2AFJ5</accession>
<evidence type="ECO:0000256" key="4">
    <source>
        <dbReference type="ARBA" id="ARBA00023136"/>
    </source>
</evidence>
<dbReference type="Pfam" id="PF03699">
    <property type="entry name" value="UPF0182"/>
    <property type="match status" value="1"/>
</dbReference>
<dbReference type="RefSeq" id="WP_382400870.1">
    <property type="nucleotide sequence ID" value="NZ_JBHSWH010000001.1"/>
</dbReference>
<dbReference type="EMBL" id="JBHSWH010000001">
    <property type="protein sequence ID" value="MFC6705595.1"/>
    <property type="molecule type" value="Genomic_DNA"/>
</dbReference>
<evidence type="ECO:0000256" key="5">
    <source>
        <dbReference type="SAM" id="Phobius"/>
    </source>
</evidence>
<feature type="transmembrane region" description="Helical" evidence="5">
    <location>
        <begin position="127"/>
        <end position="148"/>
    </location>
</feature>
<feature type="transmembrane region" description="Helical" evidence="5">
    <location>
        <begin position="32"/>
        <end position="52"/>
    </location>
</feature>
<feature type="transmembrane region" description="Helical" evidence="5">
    <location>
        <begin position="180"/>
        <end position="206"/>
    </location>
</feature>
<organism evidence="6 7">
    <name type="scientific">Flexivirga alba</name>
    <dbReference type="NCBI Taxonomy" id="702742"/>
    <lineage>
        <taxon>Bacteria</taxon>
        <taxon>Bacillati</taxon>
        <taxon>Actinomycetota</taxon>
        <taxon>Actinomycetes</taxon>
        <taxon>Micrococcales</taxon>
        <taxon>Dermacoccaceae</taxon>
        <taxon>Flexivirga</taxon>
    </lineage>
</organism>
<gene>
    <name evidence="6" type="ORF">ACFQDH_10025</name>
</gene>
<keyword evidence="7" id="KW-1185">Reference proteome</keyword>
<comment type="caution">
    <text evidence="6">The sequence shown here is derived from an EMBL/GenBank/DDBJ whole genome shotgun (WGS) entry which is preliminary data.</text>
</comment>
<name>A0ABW2AFJ5_9MICO</name>
<keyword evidence="4 5" id="KW-0472">Membrane</keyword>
<proteinExistence type="predicted"/>
<protein>
    <submittedName>
        <fullName evidence="6">UPF0182 family protein</fullName>
    </submittedName>
</protein>
<evidence type="ECO:0000256" key="3">
    <source>
        <dbReference type="ARBA" id="ARBA00022989"/>
    </source>
</evidence>
<feature type="transmembrane region" description="Helical" evidence="5">
    <location>
        <begin position="72"/>
        <end position="92"/>
    </location>
</feature>
<keyword evidence="3 5" id="KW-1133">Transmembrane helix</keyword>
<evidence type="ECO:0000256" key="2">
    <source>
        <dbReference type="ARBA" id="ARBA00022692"/>
    </source>
</evidence>
<evidence type="ECO:0000313" key="7">
    <source>
        <dbReference type="Proteomes" id="UP001596298"/>
    </source>
</evidence>